<dbReference type="InterPro" id="IPR042104">
    <property type="entry name" value="PKS_dehydratase_sf"/>
</dbReference>
<dbReference type="KEGG" id="maw:19253349"/>
<protein>
    <submittedName>
        <fullName evidence="3">Polyketide synthase, putative</fullName>
    </submittedName>
</protein>
<dbReference type="EMBL" id="GL698598">
    <property type="protein sequence ID" value="EFY84928.1"/>
    <property type="molecule type" value="Genomic_DNA"/>
</dbReference>
<accession>E9EGP0</accession>
<proteinExistence type="predicted"/>
<dbReference type="InParanoid" id="E9EGP0"/>
<dbReference type="AlphaFoldDB" id="E9EGP0"/>
<keyword evidence="4" id="KW-1185">Reference proteome</keyword>
<dbReference type="Gene3D" id="3.10.129.110">
    <property type="entry name" value="Polyketide synthase dehydratase"/>
    <property type="match status" value="1"/>
</dbReference>
<dbReference type="OrthoDB" id="329835at2759"/>
<sequence>MTEDDIRWRNLLKLSEMPWVRGHRLQGQVVYLATAYMATAVEAARSLSPDKNVALIKIQDFSLRKPLVFSEDGAGIKTLFTLHGVTREQGDQIYVASFSYCASTNA</sequence>
<evidence type="ECO:0000256" key="1">
    <source>
        <dbReference type="PROSITE-ProRule" id="PRU01363"/>
    </source>
</evidence>
<feature type="domain" description="PKS/mFAS DH" evidence="2">
    <location>
        <begin position="1"/>
        <end position="106"/>
    </location>
</feature>
<dbReference type="InterPro" id="IPR049900">
    <property type="entry name" value="PKS_mFAS_DH"/>
</dbReference>
<reference evidence="3 4" key="1">
    <citation type="journal article" date="2011" name="PLoS Genet.">
        <title>Genome sequencing and comparative transcriptomics of the model entomopathogenic fungi Metarhizium anisopliae and M. acridum.</title>
        <authorList>
            <person name="Gao Q."/>
            <person name="Jin K."/>
            <person name="Ying S.H."/>
            <person name="Zhang Y."/>
            <person name="Xiao G."/>
            <person name="Shang Y."/>
            <person name="Duan Z."/>
            <person name="Hu X."/>
            <person name="Xie X.Q."/>
            <person name="Zhou G."/>
            <person name="Peng G."/>
            <person name="Luo Z."/>
            <person name="Huang W."/>
            <person name="Wang B."/>
            <person name="Fang W."/>
            <person name="Wang S."/>
            <person name="Zhong Y."/>
            <person name="Ma L.J."/>
            <person name="St Leger R.J."/>
            <person name="Zhao G.P."/>
            <person name="Pei Y."/>
            <person name="Feng M.G."/>
            <person name="Xia Y."/>
            <person name="Wang C."/>
        </authorList>
    </citation>
    <scope>NUCLEOTIDE SEQUENCE [LARGE SCALE GENOMIC DNA]</scope>
    <source>
        <strain evidence="3 4">CQMa 102</strain>
    </source>
</reference>
<evidence type="ECO:0000259" key="2">
    <source>
        <dbReference type="PROSITE" id="PS52019"/>
    </source>
</evidence>
<organism evidence="4">
    <name type="scientific">Metarhizium acridum (strain CQMa 102)</name>
    <dbReference type="NCBI Taxonomy" id="655827"/>
    <lineage>
        <taxon>Eukaryota</taxon>
        <taxon>Fungi</taxon>
        <taxon>Dikarya</taxon>
        <taxon>Ascomycota</taxon>
        <taxon>Pezizomycotina</taxon>
        <taxon>Sordariomycetes</taxon>
        <taxon>Hypocreomycetidae</taxon>
        <taxon>Hypocreales</taxon>
        <taxon>Clavicipitaceae</taxon>
        <taxon>Metarhizium</taxon>
    </lineage>
</organism>
<comment type="caution">
    <text evidence="1">Lacks conserved residue(s) required for the propagation of feature annotation.</text>
</comment>
<dbReference type="HOGENOM" id="CLU_2223849_0_0_1"/>
<evidence type="ECO:0000313" key="4">
    <source>
        <dbReference type="Proteomes" id="UP000002499"/>
    </source>
</evidence>
<gene>
    <name evidence="3" type="ORF">MAC_09038</name>
</gene>
<dbReference type="Proteomes" id="UP000002499">
    <property type="component" value="Unassembled WGS sequence"/>
</dbReference>
<dbReference type="PROSITE" id="PS52019">
    <property type="entry name" value="PKS_MFAS_DH"/>
    <property type="match status" value="1"/>
</dbReference>
<dbReference type="InterPro" id="IPR049552">
    <property type="entry name" value="PKS_DH_N"/>
</dbReference>
<dbReference type="GeneID" id="19253349"/>
<name>E9EGP0_METAQ</name>
<dbReference type="Pfam" id="PF21089">
    <property type="entry name" value="PKS_DH_N"/>
    <property type="match status" value="1"/>
</dbReference>
<evidence type="ECO:0000313" key="3">
    <source>
        <dbReference type="EMBL" id="EFY84928.1"/>
    </source>
</evidence>